<dbReference type="AlphaFoldDB" id="A0A9P6F6R7"/>
<dbReference type="Proteomes" id="UP000723463">
    <property type="component" value="Unassembled WGS sequence"/>
</dbReference>
<protein>
    <submittedName>
        <fullName evidence="1">Uncharacterized protein</fullName>
    </submittedName>
</protein>
<sequence>MGAFSQERFSSLRQRLLNLTFNTPSERFGYKILLVIDEAQNLSKEKFGIFPSERTPSETGRRAGADLPDVYKRPILSPLVHGLNRISADENHFCVVPCGTDFSALDMNWLEGAAPGPKGYSRMLRPFTDFRGWESLEQVQNYRDLVRRSLPNDKARIIFDTQHMMTPNNGGIDWRLATKETEDALSSTESRYCGRGNIVFEISRMIRRVHNFEPQYAQYQNIKTTLKAFVLEHYLHGSPLLLDTEEAPLLEASVGRAHDLDGYTKTVLDEPIALRAAVNYFRRYDPEFYSAICTLLGLGSNASVHGYQLEMVVLPSLAHVFHGKILSHTGLVPEGEKSCDPILNGKAKIAGYVNHLALGTDPETMSLDAFLDAHVHHGSYKDGKTVPPFYLPAETPSGPDVAFVLRLDNQGYCPVFVQLKMRHKMTRPERQSKFSTVKADGVQGYLQEAMLQPFCTGYPQRFLGVAIDYPAKFADVEGTFPDVRRNEKIRSTQGDIPQCISLRIDKNNIHDLFPQNHTQALDMLKGIMRQLDQSYWLWE</sequence>
<reference evidence="1" key="1">
    <citation type="journal article" date="2020" name="Fungal Divers.">
        <title>Resolving the Mortierellaceae phylogeny through synthesis of multi-gene phylogenetics and phylogenomics.</title>
        <authorList>
            <person name="Vandepol N."/>
            <person name="Liber J."/>
            <person name="Desiro A."/>
            <person name="Na H."/>
            <person name="Kennedy M."/>
            <person name="Barry K."/>
            <person name="Grigoriev I.V."/>
            <person name="Miller A.N."/>
            <person name="O'Donnell K."/>
            <person name="Stajich J.E."/>
            <person name="Bonito G."/>
        </authorList>
    </citation>
    <scope>NUCLEOTIDE SEQUENCE</scope>
    <source>
        <strain evidence="1">NRRL 2591</strain>
    </source>
</reference>
<evidence type="ECO:0000313" key="2">
    <source>
        <dbReference type="Proteomes" id="UP000723463"/>
    </source>
</evidence>
<dbReference type="EMBL" id="JAAAXW010000108">
    <property type="protein sequence ID" value="KAF9543647.1"/>
    <property type="molecule type" value="Genomic_DNA"/>
</dbReference>
<gene>
    <name evidence="1" type="ORF">EC957_000579</name>
</gene>
<name>A0A9P6F6R7_9FUNG</name>
<evidence type="ECO:0000313" key="1">
    <source>
        <dbReference type="EMBL" id="KAF9543647.1"/>
    </source>
</evidence>
<accession>A0A9P6F6R7</accession>
<comment type="caution">
    <text evidence="1">The sequence shown here is derived from an EMBL/GenBank/DDBJ whole genome shotgun (WGS) entry which is preliminary data.</text>
</comment>
<keyword evidence="2" id="KW-1185">Reference proteome</keyword>
<organism evidence="1 2">
    <name type="scientific">Mortierella hygrophila</name>
    <dbReference type="NCBI Taxonomy" id="979708"/>
    <lineage>
        <taxon>Eukaryota</taxon>
        <taxon>Fungi</taxon>
        <taxon>Fungi incertae sedis</taxon>
        <taxon>Mucoromycota</taxon>
        <taxon>Mortierellomycotina</taxon>
        <taxon>Mortierellomycetes</taxon>
        <taxon>Mortierellales</taxon>
        <taxon>Mortierellaceae</taxon>
        <taxon>Mortierella</taxon>
    </lineage>
</organism>
<proteinExistence type="predicted"/>